<dbReference type="GO" id="GO:0061503">
    <property type="term" value="F:tRNA threonylcarbamoyladenosine dehydratase"/>
    <property type="evidence" value="ECO:0007669"/>
    <property type="project" value="TreeGrafter"/>
</dbReference>
<evidence type="ECO:0000259" key="1">
    <source>
        <dbReference type="Pfam" id="PF00899"/>
    </source>
</evidence>
<dbReference type="InterPro" id="IPR000594">
    <property type="entry name" value="ThiF_NAD_FAD-bd"/>
</dbReference>
<dbReference type="GO" id="GO:0016779">
    <property type="term" value="F:nucleotidyltransferase activity"/>
    <property type="evidence" value="ECO:0007669"/>
    <property type="project" value="UniProtKB-KW"/>
</dbReference>
<dbReference type="Proteomes" id="UP000736328">
    <property type="component" value="Unassembled WGS sequence"/>
</dbReference>
<proteinExistence type="predicted"/>
<dbReference type="InterPro" id="IPR045886">
    <property type="entry name" value="ThiF/MoeB/HesA"/>
</dbReference>
<keyword evidence="3" id="KW-0808">Transferase</keyword>
<gene>
    <name evidence="3" type="primary">thiF</name>
    <name evidence="3" type="ORF">HY768_04390</name>
</gene>
<name>A0A933MKJ0_UNCT6</name>
<dbReference type="NCBIfam" id="NF006395">
    <property type="entry name" value="PRK08644.1"/>
    <property type="match status" value="1"/>
</dbReference>
<dbReference type="Pfam" id="PF14453">
    <property type="entry name" value="ThiS-like"/>
    <property type="match status" value="1"/>
</dbReference>
<dbReference type="InterPro" id="IPR032726">
    <property type="entry name" value="ThiS-like_dom"/>
</dbReference>
<organism evidence="3 4">
    <name type="scientific">candidate division TA06 bacterium</name>
    <dbReference type="NCBI Taxonomy" id="2250710"/>
    <lineage>
        <taxon>Bacteria</taxon>
        <taxon>Bacteria division TA06</taxon>
    </lineage>
</organism>
<keyword evidence="3" id="KW-0548">Nucleotidyltransferase</keyword>
<dbReference type="AlphaFoldDB" id="A0A933MKJ0"/>
<dbReference type="SUPFAM" id="SSF69572">
    <property type="entry name" value="Activating enzymes of the ubiquitin-like proteins"/>
    <property type="match status" value="1"/>
</dbReference>
<dbReference type="InterPro" id="IPR012729">
    <property type="entry name" value="ThiF_fam2"/>
</dbReference>
<dbReference type="GO" id="GO:0061504">
    <property type="term" value="P:cyclic threonylcarbamoyladenosine biosynthetic process"/>
    <property type="evidence" value="ECO:0007669"/>
    <property type="project" value="TreeGrafter"/>
</dbReference>
<comment type="caution">
    <text evidence="3">The sequence shown here is derived from an EMBL/GenBank/DDBJ whole genome shotgun (WGS) entry which is preliminary data.</text>
</comment>
<protein>
    <submittedName>
        <fullName evidence="3">Sulfur carrier protein ThiS adenylyltransferase ThiF</fullName>
    </submittedName>
</protein>
<evidence type="ECO:0000313" key="3">
    <source>
        <dbReference type="EMBL" id="MBI4726456.1"/>
    </source>
</evidence>
<dbReference type="Gene3D" id="3.40.50.720">
    <property type="entry name" value="NAD(P)-binding Rossmann-like Domain"/>
    <property type="match status" value="1"/>
</dbReference>
<feature type="domain" description="THIF-type NAD/FAD binding fold" evidence="1">
    <location>
        <begin position="79"/>
        <end position="266"/>
    </location>
</feature>
<dbReference type="GO" id="GO:0008641">
    <property type="term" value="F:ubiquitin-like modifier activating enzyme activity"/>
    <property type="evidence" value="ECO:0007669"/>
    <property type="project" value="InterPro"/>
</dbReference>
<dbReference type="PANTHER" id="PTHR43267:SF3">
    <property type="entry name" value="THIF PROTEIN"/>
    <property type="match status" value="1"/>
</dbReference>
<dbReference type="EMBL" id="JACQXR010000053">
    <property type="protein sequence ID" value="MBI4726456.1"/>
    <property type="molecule type" value="Genomic_DNA"/>
</dbReference>
<evidence type="ECO:0000313" key="4">
    <source>
        <dbReference type="Proteomes" id="UP000736328"/>
    </source>
</evidence>
<reference evidence="3" key="1">
    <citation type="submission" date="2020-07" db="EMBL/GenBank/DDBJ databases">
        <title>Huge and variable diversity of episymbiotic CPR bacteria and DPANN archaea in groundwater ecosystems.</title>
        <authorList>
            <person name="He C.Y."/>
            <person name="Keren R."/>
            <person name="Whittaker M."/>
            <person name="Farag I.F."/>
            <person name="Doudna J."/>
            <person name="Cate J.H.D."/>
            <person name="Banfield J.F."/>
        </authorList>
    </citation>
    <scope>NUCLEOTIDE SEQUENCE</scope>
    <source>
        <strain evidence="3">NC_groundwater_1520_Pr4_B-0.1um_53_5</strain>
    </source>
</reference>
<sequence length="273" mass="29319">MKIYLNEKHIKAEKGAKVAELVKQHKPGADVYVLNGFPCLLGQTVSEGDHLVLIKKGEVPSKNDLEHLLSARHTPGIADTLKKSCVGLAGCGGLGSTAAIALARAGVGRMVIADQDVVEPSNLNRQQYFVYQIGLPKVEAIKEVIKKANPFIKVETHHLRIVPENVVTLFGKCDAIIEAFDMADQKQMLVETALSKLLKTPIVVGSGMAGYGANNILRTRKTGMLYLCGDEQSEAGPGFGLMAPRVGLAACMQANQVLEILLGPDPRIKQSES</sequence>
<dbReference type="InterPro" id="IPR035985">
    <property type="entry name" value="Ubiquitin-activating_enz"/>
</dbReference>
<dbReference type="Pfam" id="PF00899">
    <property type="entry name" value="ThiF"/>
    <property type="match status" value="1"/>
</dbReference>
<evidence type="ECO:0000259" key="2">
    <source>
        <dbReference type="Pfam" id="PF14453"/>
    </source>
</evidence>
<dbReference type="NCBIfam" id="TIGR02354">
    <property type="entry name" value="thiF_fam2"/>
    <property type="match status" value="1"/>
</dbReference>
<feature type="domain" description="ThiS-like ubiquitin" evidence="2">
    <location>
        <begin position="1"/>
        <end position="57"/>
    </location>
</feature>
<dbReference type="PANTHER" id="PTHR43267">
    <property type="entry name" value="TRNA THREONYLCARBAMOYLADENOSINE DEHYDRATASE"/>
    <property type="match status" value="1"/>
</dbReference>
<accession>A0A933MKJ0</accession>